<dbReference type="InterPro" id="IPR007165">
    <property type="entry name" value="Phage_holin_4_2"/>
</dbReference>
<accession>A0A512PKB7</accession>
<evidence type="ECO:0000313" key="3">
    <source>
        <dbReference type="Proteomes" id="UP000321569"/>
    </source>
</evidence>
<dbReference type="STRING" id="1423795.FD12_GL002234"/>
<dbReference type="Proteomes" id="UP000321569">
    <property type="component" value="Unassembled WGS sequence"/>
</dbReference>
<gene>
    <name evidence="2" type="ORF">LRA02_05170</name>
</gene>
<dbReference type="PANTHER" id="PTHR37309">
    <property type="entry name" value="SLR0284 PROTEIN"/>
    <property type="match status" value="1"/>
</dbReference>
<evidence type="ECO:0000256" key="1">
    <source>
        <dbReference type="SAM" id="Phobius"/>
    </source>
</evidence>
<evidence type="ECO:0000313" key="2">
    <source>
        <dbReference type="EMBL" id="GEP71649.1"/>
    </source>
</evidence>
<dbReference type="OrthoDB" id="7205479at2"/>
<feature type="transmembrane region" description="Helical" evidence="1">
    <location>
        <begin position="59"/>
        <end position="85"/>
    </location>
</feature>
<feature type="transmembrane region" description="Helical" evidence="1">
    <location>
        <begin position="91"/>
        <end position="112"/>
    </location>
</feature>
<comment type="caution">
    <text evidence="2">The sequence shown here is derived from an EMBL/GenBank/DDBJ whole genome shotgun (WGS) entry which is preliminary data.</text>
</comment>
<reference evidence="2 3" key="1">
    <citation type="submission" date="2019-07" db="EMBL/GenBank/DDBJ databases">
        <title>Whole genome shotgun sequence of Lactobacillus rapi NBRC 109618.</title>
        <authorList>
            <person name="Hosoyama A."/>
            <person name="Uohara A."/>
            <person name="Ohji S."/>
            <person name="Ichikawa N."/>
        </authorList>
    </citation>
    <scope>NUCLEOTIDE SEQUENCE [LARGE SCALE GENOMIC DNA]</scope>
    <source>
        <strain evidence="2 3">NBRC 109618</strain>
    </source>
</reference>
<dbReference type="Pfam" id="PF04020">
    <property type="entry name" value="Phage_holin_4_2"/>
    <property type="match status" value="1"/>
</dbReference>
<keyword evidence="1" id="KW-1133">Transmembrane helix</keyword>
<feature type="transmembrane region" description="Helical" evidence="1">
    <location>
        <begin position="28"/>
        <end position="47"/>
    </location>
</feature>
<protein>
    <submittedName>
        <fullName evidence="2">Membrane protein</fullName>
    </submittedName>
</protein>
<name>A0A512PKB7_9LACO</name>
<sequence>MRFLTTVLVDTLVFVALSGFFPANFYVTSVGIAVIAALVLAVLNWVVRPIITILSLPINFLTLGLFSIVINGLMLEMTSAIVGAGFRFSSFWMAMLVAILMSLISTIIAQYFRRP</sequence>
<dbReference type="EMBL" id="BKAM01000002">
    <property type="protein sequence ID" value="GEP71649.1"/>
    <property type="molecule type" value="Genomic_DNA"/>
</dbReference>
<dbReference type="PANTHER" id="PTHR37309:SF1">
    <property type="entry name" value="SLR0284 PROTEIN"/>
    <property type="match status" value="1"/>
</dbReference>
<keyword evidence="1" id="KW-0472">Membrane</keyword>
<dbReference type="AlphaFoldDB" id="A0A512PKB7"/>
<dbReference type="RefSeq" id="WP_056981115.1">
    <property type="nucleotide sequence ID" value="NZ_BKAM01000002.1"/>
</dbReference>
<proteinExistence type="predicted"/>
<keyword evidence="1" id="KW-0812">Transmembrane</keyword>
<organism evidence="2 3">
    <name type="scientific">Lentilactobacillus rapi</name>
    <dbReference type="NCBI Taxonomy" id="481723"/>
    <lineage>
        <taxon>Bacteria</taxon>
        <taxon>Bacillati</taxon>
        <taxon>Bacillota</taxon>
        <taxon>Bacilli</taxon>
        <taxon>Lactobacillales</taxon>
        <taxon>Lactobacillaceae</taxon>
        <taxon>Lentilactobacillus</taxon>
    </lineage>
</organism>